<dbReference type="Proteomes" id="UP001163835">
    <property type="component" value="Unassembled WGS sequence"/>
</dbReference>
<name>A0ACC1TGW6_9AGAR</name>
<organism evidence="1 2">
    <name type="scientific">Lentinula aff. lateritia</name>
    <dbReference type="NCBI Taxonomy" id="2804960"/>
    <lineage>
        <taxon>Eukaryota</taxon>
        <taxon>Fungi</taxon>
        <taxon>Dikarya</taxon>
        <taxon>Basidiomycota</taxon>
        <taxon>Agaricomycotina</taxon>
        <taxon>Agaricomycetes</taxon>
        <taxon>Agaricomycetidae</taxon>
        <taxon>Agaricales</taxon>
        <taxon>Marasmiineae</taxon>
        <taxon>Omphalotaceae</taxon>
        <taxon>Lentinula</taxon>
    </lineage>
</organism>
<protein>
    <submittedName>
        <fullName evidence="1">Uncharacterized protein</fullName>
    </submittedName>
</protein>
<reference evidence="1" key="1">
    <citation type="submission" date="2022-09" db="EMBL/GenBank/DDBJ databases">
        <title>A Global Phylogenomic Analysis of the Shiitake Genus Lentinula.</title>
        <authorList>
            <consortium name="DOE Joint Genome Institute"/>
            <person name="Sierra-Patev S."/>
            <person name="Min B."/>
            <person name="Naranjo-Ortiz M."/>
            <person name="Looney B."/>
            <person name="Konkel Z."/>
            <person name="Slot J.C."/>
            <person name="Sakamoto Y."/>
            <person name="Steenwyk J.L."/>
            <person name="Rokas A."/>
            <person name="Carro J."/>
            <person name="Camarero S."/>
            <person name="Ferreira P."/>
            <person name="Molpeceres G."/>
            <person name="Ruiz-Duenas F.J."/>
            <person name="Serrano A."/>
            <person name="Henrissat B."/>
            <person name="Drula E."/>
            <person name="Hughes K.W."/>
            <person name="Mata J.L."/>
            <person name="Ishikawa N.K."/>
            <person name="Vargas-Isla R."/>
            <person name="Ushijima S."/>
            <person name="Smith C.A."/>
            <person name="Ahrendt S."/>
            <person name="Andreopoulos W."/>
            <person name="He G."/>
            <person name="Labutti K."/>
            <person name="Lipzen A."/>
            <person name="Ng V."/>
            <person name="Riley R."/>
            <person name="Sandor L."/>
            <person name="Barry K."/>
            <person name="Martinez A.T."/>
            <person name="Xiao Y."/>
            <person name="Gibbons J.G."/>
            <person name="Terashima K."/>
            <person name="Grigoriev I.V."/>
            <person name="Hibbett D.S."/>
        </authorList>
    </citation>
    <scope>NUCLEOTIDE SEQUENCE</scope>
    <source>
        <strain evidence="1">TMI1499</strain>
    </source>
</reference>
<comment type="caution">
    <text evidence="1">The sequence shown here is derived from an EMBL/GenBank/DDBJ whole genome shotgun (WGS) entry which is preliminary data.</text>
</comment>
<evidence type="ECO:0000313" key="1">
    <source>
        <dbReference type="EMBL" id="KAJ3804009.1"/>
    </source>
</evidence>
<dbReference type="EMBL" id="MU796414">
    <property type="protein sequence ID" value="KAJ3804009.1"/>
    <property type="molecule type" value="Genomic_DNA"/>
</dbReference>
<gene>
    <name evidence="1" type="ORF">F5876DRAFT_1356</name>
</gene>
<feature type="non-terminal residue" evidence="1">
    <location>
        <position position="1"/>
    </location>
</feature>
<keyword evidence="2" id="KW-1185">Reference proteome</keyword>
<sequence length="186" mass="20839">VTEPICVIFVGSTRPSDEWLRTQAKPLRVQPGRVRKALLWLKTHNRWYKDIIINEGLLNSLPGESTLPIHIEHVLPNQINESLTAGYDQSANGPDESHETGVTFESIVIADVDGDATVNELRAAAMCHIQKGGGYMEISHEANPVNKFFNPSMFPMIYPTLYPYGIGGFEDHRHATPVSMKRHVKH</sequence>
<proteinExistence type="predicted"/>
<accession>A0ACC1TGW6</accession>
<feature type="non-terminal residue" evidence="1">
    <location>
        <position position="186"/>
    </location>
</feature>
<evidence type="ECO:0000313" key="2">
    <source>
        <dbReference type="Proteomes" id="UP001163835"/>
    </source>
</evidence>